<evidence type="ECO:0000313" key="2">
    <source>
        <dbReference type="Proteomes" id="UP000789860"/>
    </source>
</evidence>
<proteinExistence type="predicted"/>
<protein>
    <submittedName>
        <fullName evidence="1">1465_t:CDS:1</fullName>
    </submittedName>
</protein>
<name>A0ACA9P685_9GLOM</name>
<sequence>MSNECSICFNTFKSITQLLCNCTFYTKCIDVWIKKKETCPICQFEFSKEEVEIMLNQIHEMKQLKTKRKNTEEHKIRESLDLSSKTIDKEKNLELSILMENIKKKKESQSKKYKFELEEIVKEEKIIKTKKQNISRKYKLEFDEIAKEEKNIKDKIIKESEEKKNKLLKENKSRLESIEKRYFDI</sequence>
<reference evidence="1" key="1">
    <citation type="submission" date="2021-06" db="EMBL/GenBank/DDBJ databases">
        <authorList>
            <person name="Kallberg Y."/>
            <person name="Tangrot J."/>
            <person name="Rosling A."/>
        </authorList>
    </citation>
    <scope>NUCLEOTIDE SEQUENCE</scope>
    <source>
        <strain evidence="1">AU212A</strain>
    </source>
</reference>
<organism evidence="1 2">
    <name type="scientific">Scutellospora calospora</name>
    <dbReference type="NCBI Taxonomy" id="85575"/>
    <lineage>
        <taxon>Eukaryota</taxon>
        <taxon>Fungi</taxon>
        <taxon>Fungi incertae sedis</taxon>
        <taxon>Mucoromycota</taxon>
        <taxon>Glomeromycotina</taxon>
        <taxon>Glomeromycetes</taxon>
        <taxon>Diversisporales</taxon>
        <taxon>Gigasporaceae</taxon>
        <taxon>Scutellospora</taxon>
    </lineage>
</organism>
<accession>A0ACA9P685</accession>
<keyword evidence="2" id="KW-1185">Reference proteome</keyword>
<dbReference type="Proteomes" id="UP000789860">
    <property type="component" value="Unassembled WGS sequence"/>
</dbReference>
<dbReference type="EMBL" id="CAJVPM010035370">
    <property type="protein sequence ID" value="CAG8689888.1"/>
    <property type="molecule type" value="Genomic_DNA"/>
</dbReference>
<gene>
    <name evidence="1" type="ORF">SCALOS_LOCUS10086</name>
</gene>
<evidence type="ECO:0000313" key="1">
    <source>
        <dbReference type="EMBL" id="CAG8689888.1"/>
    </source>
</evidence>
<comment type="caution">
    <text evidence="1">The sequence shown here is derived from an EMBL/GenBank/DDBJ whole genome shotgun (WGS) entry which is preliminary data.</text>
</comment>